<protein>
    <submittedName>
        <fullName evidence="2">Uncharacterized protein</fullName>
    </submittedName>
</protein>
<evidence type="ECO:0000313" key="3">
    <source>
        <dbReference type="Proteomes" id="UP000611500"/>
    </source>
</evidence>
<accession>A0A8J3MBM1</accession>
<evidence type="ECO:0000313" key="2">
    <source>
        <dbReference type="EMBL" id="GHG79795.1"/>
    </source>
</evidence>
<dbReference type="SUPFAM" id="SSF52768">
    <property type="entry name" value="Arginase/deacetylase"/>
    <property type="match status" value="1"/>
</dbReference>
<dbReference type="PROSITE" id="PS51409">
    <property type="entry name" value="ARGINASE_2"/>
    <property type="match status" value="1"/>
</dbReference>
<dbReference type="Pfam" id="PF00491">
    <property type="entry name" value="Arginase"/>
    <property type="match status" value="1"/>
</dbReference>
<dbReference type="InterPro" id="IPR023696">
    <property type="entry name" value="Ureohydrolase_dom_sf"/>
</dbReference>
<reference evidence="2" key="1">
    <citation type="journal article" date="2014" name="Int. J. Syst. Evol. Microbiol.">
        <title>Complete genome sequence of Corynebacterium casei LMG S-19264T (=DSM 44701T), isolated from a smear-ripened cheese.</title>
        <authorList>
            <consortium name="US DOE Joint Genome Institute (JGI-PGF)"/>
            <person name="Walter F."/>
            <person name="Albersmeier A."/>
            <person name="Kalinowski J."/>
            <person name="Ruckert C."/>
        </authorList>
    </citation>
    <scope>NUCLEOTIDE SEQUENCE</scope>
    <source>
        <strain evidence="2">CGMCC 1.7081</strain>
    </source>
</reference>
<proteinExistence type="inferred from homology"/>
<sequence>MGGEPLTIVQIDAPVDWRESVEGELQGARLGASDRGASVRRSAGGGRFDPQGRAGGAICLDCDALDPLIMAVVIAPMAGGLSYGQGLGLIRAVAARGQIVSFEMLEFTAARDRDGEGARTAAQLLT</sequence>
<evidence type="ECO:0000256" key="1">
    <source>
        <dbReference type="PROSITE-ProRule" id="PRU00742"/>
    </source>
</evidence>
<gene>
    <name evidence="2" type="ORF">GCM10010961_02190</name>
</gene>
<dbReference type="RefSeq" id="WP_028091987.1">
    <property type="nucleotide sequence ID" value="NZ_BNAP01000001.1"/>
</dbReference>
<dbReference type="EMBL" id="BNAP01000001">
    <property type="protein sequence ID" value="GHG79795.1"/>
    <property type="molecule type" value="Genomic_DNA"/>
</dbReference>
<comment type="caution">
    <text evidence="2">The sequence shown here is derived from an EMBL/GenBank/DDBJ whole genome shotgun (WGS) entry which is preliminary data.</text>
</comment>
<keyword evidence="3" id="KW-1185">Reference proteome</keyword>
<dbReference type="Gene3D" id="3.40.800.10">
    <property type="entry name" value="Ureohydrolase domain"/>
    <property type="match status" value="1"/>
</dbReference>
<dbReference type="Proteomes" id="UP000611500">
    <property type="component" value="Unassembled WGS sequence"/>
</dbReference>
<organism evidence="2 3">
    <name type="scientific">Pseudodonghicola xiamenensis</name>
    <dbReference type="NCBI Taxonomy" id="337702"/>
    <lineage>
        <taxon>Bacteria</taxon>
        <taxon>Pseudomonadati</taxon>
        <taxon>Pseudomonadota</taxon>
        <taxon>Alphaproteobacteria</taxon>
        <taxon>Rhodobacterales</taxon>
        <taxon>Paracoccaceae</taxon>
        <taxon>Pseudodonghicola</taxon>
    </lineage>
</organism>
<dbReference type="AlphaFoldDB" id="A0A8J3MBM1"/>
<reference evidence="2" key="2">
    <citation type="submission" date="2020-09" db="EMBL/GenBank/DDBJ databases">
        <authorList>
            <person name="Sun Q."/>
            <person name="Zhou Y."/>
        </authorList>
    </citation>
    <scope>NUCLEOTIDE SEQUENCE</scope>
    <source>
        <strain evidence="2">CGMCC 1.7081</strain>
    </source>
</reference>
<dbReference type="GO" id="GO:0046872">
    <property type="term" value="F:metal ion binding"/>
    <property type="evidence" value="ECO:0007669"/>
    <property type="project" value="InterPro"/>
</dbReference>
<dbReference type="InterPro" id="IPR006035">
    <property type="entry name" value="Ureohydrolase"/>
</dbReference>
<name>A0A8J3MBM1_9RHOB</name>
<comment type="similarity">
    <text evidence="1">Belongs to the arginase family.</text>
</comment>
<dbReference type="GO" id="GO:0016813">
    <property type="term" value="F:hydrolase activity, acting on carbon-nitrogen (but not peptide) bonds, in linear amidines"/>
    <property type="evidence" value="ECO:0007669"/>
    <property type="project" value="UniProtKB-ARBA"/>
</dbReference>